<dbReference type="EMBL" id="GGEC01022699">
    <property type="protein sequence ID" value="MBX03183.1"/>
    <property type="molecule type" value="Transcribed_RNA"/>
</dbReference>
<protein>
    <submittedName>
        <fullName evidence="1">Uncharacterized protein</fullName>
    </submittedName>
</protein>
<proteinExistence type="predicted"/>
<sequence>MFIKISLCSIFKCFDRPRATISISGCRTASIIGSEHKLVEKNYGTQNYNCMTRSLKVPCVSGQHLICLGGEV</sequence>
<name>A0A2P2KBR3_RHIMU</name>
<evidence type="ECO:0000313" key="1">
    <source>
        <dbReference type="EMBL" id="MBX03183.1"/>
    </source>
</evidence>
<dbReference type="AlphaFoldDB" id="A0A2P2KBR3"/>
<reference evidence="1" key="1">
    <citation type="submission" date="2018-02" db="EMBL/GenBank/DDBJ databases">
        <title>Rhizophora mucronata_Transcriptome.</title>
        <authorList>
            <person name="Meera S.P."/>
            <person name="Sreeshan A."/>
            <person name="Augustine A."/>
        </authorList>
    </citation>
    <scope>NUCLEOTIDE SEQUENCE</scope>
    <source>
        <tissue evidence="1">Leaf</tissue>
    </source>
</reference>
<organism evidence="1">
    <name type="scientific">Rhizophora mucronata</name>
    <name type="common">Asiatic mangrove</name>
    <dbReference type="NCBI Taxonomy" id="61149"/>
    <lineage>
        <taxon>Eukaryota</taxon>
        <taxon>Viridiplantae</taxon>
        <taxon>Streptophyta</taxon>
        <taxon>Embryophyta</taxon>
        <taxon>Tracheophyta</taxon>
        <taxon>Spermatophyta</taxon>
        <taxon>Magnoliopsida</taxon>
        <taxon>eudicotyledons</taxon>
        <taxon>Gunneridae</taxon>
        <taxon>Pentapetalae</taxon>
        <taxon>rosids</taxon>
        <taxon>fabids</taxon>
        <taxon>Malpighiales</taxon>
        <taxon>Rhizophoraceae</taxon>
        <taxon>Rhizophora</taxon>
    </lineage>
</organism>
<accession>A0A2P2KBR3</accession>